<organism evidence="1 2">
    <name type="scientific">Flavobacterium davisii</name>
    <dbReference type="NCBI Taxonomy" id="2906077"/>
    <lineage>
        <taxon>Bacteria</taxon>
        <taxon>Pseudomonadati</taxon>
        <taxon>Bacteroidota</taxon>
        <taxon>Flavobacteriia</taxon>
        <taxon>Flavobacteriales</taxon>
        <taxon>Flavobacteriaceae</taxon>
        <taxon>Flavobacterium</taxon>
    </lineage>
</organism>
<protein>
    <submittedName>
        <fullName evidence="1">Uncharacterized protein</fullName>
    </submittedName>
</protein>
<dbReference type="AlphaFoldDB" id="A0A246GGF3"/>
<dbReference type="Proteomes" id="UP000197768">
    <property type="component" value="Unassembled WGS sequence"/>
</dbReference>
<dbReference type="RefSeq" id="WP_088394045.1">
    <property type="nucleotide sequence ID" value="NZ_MTCZ01000142.1"/>
</dbReference>
<reference evidence="1 2" key="1">
    <citation type="journal article" date="2017" name="Infect. Genet. Evol.">
        <title>Comparative genome analysis of fish pathogen Flavobacterium columnare reveals extensive sequence diversity within the species.</title>
        <authorList>
            <person name="Kayansamruaj P."/>
            <person name="Dong H.T."/>
            <person name="Hirono I."/>
            <person name="Kondo H."/>
            <person name="Senapin S."/>
            <person name="Rodkhum C."/>
        </authorList>
    </citation>
    <scope>NUCLEOTIDE SEQUENCE [LARGE SCALE GENOMIC DNA]</scope>
    <source>
        <strain evidence="1 2">1215</strain>
    </source>
</reference>
<evidence type="ECO:0000313" key="1">
    <source>
        <dbReference type="EMBL" id="OWP83245.1"/>
    </source>
</evidence>
<proteinExistence type="predicted"/>
<sequence>MDLSVEEFDVKKAYKEIKLFREMATAAANAEGIISLKYQLKGILNDDMFPVFPSLQGEVL</sequence>
<dbReference type="EMBL" id="MTCZ01000142">
    <property type="protein sequence ID" value="OWP83245.1"/>
    <property type="molecule type" value="Genomic_DNA"/>
</dbReference>
<gene>
    <name evidence="1" type="ORF">BWK59_11555</name>
</gene>
<comment type="caution">
    <text evidence="1">The sequence shown here is derived from an EMBL/GenBank/DDBJ whole genome shotgun (WGS) entry which is preliminary data.</text>
</comment>
<evidence type="ECO:0000313" key="2">
    <source>
        <dbReference type="Proteomes" id="UP000197768"/>
    </source>
</evidence>
<accession>A0A246GGF3</accession>
<name>A0A246GGF3_9FLAO</name>